<dbReference type="NCBIfam" id="NF037995">
    <property type="entry name" value="TRAP_S1"/>
    <property type="match status" value="1"/>
</dbReference>
<name>A0A1M5CFZ0_9GAMM</name>
<dbReference type="Proteomes" id="UP000184346">
    <property type="component" value="Unassembled WGS sequence"/>
</dbReference>
<feature type="signal peptide" evidence="4">
    <location>
        <begin position="1"/>
        <end position="22"/>
    </location>
</feature>
<dbReference type="CDD" id="cd13602">
    <property type="entry name" value="PBP2_TRAP_BpDctp6_7"/>
    <property type="match status" value="1"/>
</dbReference>
<dbReference type="Gene3D" id="3.40.190.170">
    <property type="entry name" value="Bacterial extracellular solute-binding protein, family 7"/>
    <property type="match status" value="1"/>
</dbReference>
<dbReference type="EMBL" id="FQUJ01000014">
    <property type="protein sequence ID" value="SHF53586.1"/>
    <property type="molecule type" value="Genomic_DNA"/>
</dbReference>
<accession>A0A1M5CFZ0</accession>
<dbReference type="InterPro" id="IPR018389">
    <property type="entry name" value="DctP_fam"/>
</dbReference>
<comment type="similarity">
    <text evidence="1">Belongs to the bacterial solute-binding protein 7 family.</text>
</comment>
<protein>
    <submittedName>
        <fullName evidence="5">TRAP-type C4-dicarboxylate transport system, substrate-binding protein</fullName>
    </submittedName>
</protein>
<dbReference type="STRING" id="1121942.SAMN02745148_02897"/>
<dbReference type="InterPro" id="IPR038404">
    <property type="entry name" value="TRAP_DctP_sf"/>
</dbReference>
<dbReference type="RefSeq" id="WP_072824129.1">
    <property type="nucleotide sequence ID" value="NZ_FQUJ01000014.1"/>
</dbReference>
<keyword evidence="6" id="KW-1185">Reference proteome</keyword>
<dbReference type="OrthoDB" id="9177965at2"/>
<evidence type="ECO:0000313" key="5">
    <source>
        <dbReference type="EMBL" id="SHF53586.1"/>
    </source>
</evidence>
<reference evidence="5 6" key="1">
    <citation type="submission" date="2016-11" db="EMBL/GenBank/DDBJ databases">
        <authorList>
            <person name="Jaros S."/>
            <person name="Januszkiewicz K."/>
            <person name="Wedrychowicz H."/>
        </authorList>
    </citation>
    <scope>NUCLEOTIDE SEQUENCE [LARGE SCALE GENOMIC DNA]</scope>
    <source>
        <strain evidence="5 6">DSM 19980</strain>
    </source>
</reference>
<evidence type="ECO:0000256" key="3">
    <source>
        <dbReference type="ARBA" id="ARBA00022729"/>
    </source>
</evidence>
<evidence type="ECO:0000256" key="2">
    <source>
        <dbReference type="ARBA" id="ARBA00022448"/>
    </source>
</evidence>
<dbReference type="Pfam" id="PF03480">
    <property type="entry name" value="DctP"/>
    <property type="match status" value="1"/>
</dbReference>
<evidence type="ECO:0000313" key="6">
    <source>
        <dbReference type="Proteomes" id="UP000184346"/>
    </source>
</evidence>
<proteinExistence type="inferred from homology"/>
<keyword evidence="3 4" id="KW-0732">Signal</keyword>
<dbReference type="PANTHER" id="PTHR33376:SF7">
    <property type="entry name" value="C4-DICARBOXYLATE-BINDING PROTEIN DCTB"/>
    <property type="match status" value="1"/>
</dbReference>
<sequence>MKTHLLGTLTLATILAAGAIPAQELPSTTLSYVGSWSSLTLYKDFEQPFWGQHLTEASDGQVQVDVTTFDQMGLKGGEVFSLLSKGVFDIGSTVGDYTVSDAPELEGMDMPMIAPELENARDVVRAYKPVLDDILSERFGGAKLIAAVPYPPQVVFCNAEIDGLASLEGKKIRASGRSTAEFLESVGAEGITLAFSEVPGALQRGVIDCAVTGSLSGYSAGWYEVSTHLYPLPVGGWDYVVTAMNGEAWEGMAAELQEWLLRQVEQHYEQPVWDNAAREVEEGIACLTGNGECAQGEPGDMTLVEASEEDFDLAQRMLEEQVLPAWVGRVDADDVARWNETIGEVTGVTASER</sequence>
<organism evidence="5 6">
    <name type="scientific">Modicisalibacter ilicicola DSM 19980</name>
    <dbReference type="NCBI Taxonomy" id="1121942"/>
    <lineage>
        <taxon>Bacteria</taxon>
        <taxon>Pseudomonadati</taxon>
        <taxon>Pseudomonadota</taxon>
        <taxon>Gammaproteobacteria</taxon>
        <taxon>Oceanospirillales</taxon>
        <taxon>Halomonadaceae</taxon>
        <taxon>Modicisalibacter</taxon>
    </lineage>
</organism>
<keyword evidence="2" id="KW-0813">Transport</keyword>
<evidence type="ECO:0000256" key="1">
    <source>
        <dbReference type="ARBA" id="ARBA00009023"/>
    </source>
</evidence>
<dbReference type="PANTHER" id="PTHR33376">
    <property type="match status" value="1"/>
</dbReference>
<dbReference type="GO" id="GO:0055085">
    <property type="term" value="P:transmembrane transport"/>
    <property type="evidence" value="ECO:0007669"/>
    <property type="project" value="InterPro"/>
</dbReference>
<feature type="chain" id="PRO_5012002312" evidence="4">
    <location>
        <begin position="23"/>
        <end position="353"/>
    </location>
</feature>
<evidence type="ECO:0000256" key="4">
    <source>
        <dbReference type="SAM" id="SignalP"/>
    </source>
</evidence>
<dbReference type="AlphaFoldDB" id="A0A1M5CFZ0"/>
<gene>
    <name evidence="5" type="ORF">SAMN02745148_02897</name>
</gene>